<name>A0ABV1FNL1_9BACT</name>
<dbReference type="Proteomes" id="UP001487296">
    <property type="component" value="Unassembled WGS sequence"/>
</dbReference>
<dbReference type="RefSeq" id="WP_215759026.1">
    <property type="nucleotide sequence ID" value="NZ_JAHKBE010000005.1"/>
</dbReference>
<evidence type="ECO:0000313" key="2">
    <source>
        <dbReference type="EMBL" id="MEQ2485991.1"/>
    </source>
</evidence>
<organism evidence="2 3">
    <name type="scientific">Hallella faecis</name>
    <dbReference type="NCBI Taxonomy" id="2841596"/>
    <lineage>
        <taxon>Bacteria</taxon>
        <taxon>Pseudomonadati</taxon>
        <taxon>Bacteroidota</taxon>
        <taxon>Bacteroidia</taxon>
        <taxon>Bacteroidales</taxon>
        <taxon>Prevotellaceae</taxon>
        <taxon>Hallella</taxon>
    </lineage>
</organism>
<accession>A0ABV1FNL1</accession>
<dbReference type="PROSITE" id="PS51257">
    <property type="entry name" value="PROKAR_LIPOPROTEIN"/>
    <property type="match status" value="1"/>
</dbReference>
<proteinExistence type="predicted"/>
<evidence type="ECO:0000256" key="1">
    <source>
        <dbReference type="SAM" id="SignalP"/>
    </source>
</evidence>
<keyword evidence="3" id="KW-1185">Reference proteome</keyword>
<dbReference type="EMBL" id="JBBNFP010000006">
    <property type="protein sequence ID" value="MEQ2485991.1"/>
    <property type="molecule type" value="Genomic_DNA"/>
</dbReference>
<keyword evidence="1" id="KW-0732">Signal</keyword>
<protein>
    <recommendedName>
        <fullName evidence="4">Lipoprotein</fullName>
    </recommendedName>
</protein>
<feature type="signal peptide" evidence="1">
    <location>
        <begin position="1"/>
        <end position="18"/>
    </location>
</feature>
<reference evidence="2 3" key="1">
    <citation type="submission" date="2024-04" db="EMBL/GenBank/DDBJ databases">
        <title>Human intestinal bacterial collection.</title>
        <authorList>
            <person name="Pauvert C."/>
            <person name="Hitch T.C.A."/>
            <person name="Clavel T."/>
        </authorList>
    </citation>
    <scope>NUCLEOTIDE SEQUENCE [LARGE SCALE GENOMIC DNA]</scope>
    <source>
        <strain evidence="2 3">CLA-AA-H145</strain>
    </source>
</reference>
<evidence type="ECO:0008006" key="4">
    <source>
        <dbReference type="Google" id="ProtNLM"/>
    </source>
</evidence>
<sequence length="146" mass="15851">MRKLAFIPLLLIAAQAVTVSCRMAPSQDDGDTVAAKEFYPPDTAALRKAAANDSTVTKAVTDSADIFVIGPASTKHEVQLLSYPSRRDSTLYYKSRRIKVRGNADVGHVVRAVFFTTEKGDTIVTRITELKQEAANVSHAPQGHAH</sequence>
<evidence type="ECO:0000313" key="3">
    <source>
        <dbReference type="Proteomes" id="UP001487296"/>
    </source>
</evidence>
<feature type="chain" id="PRO_5047104080" description="Lipoprotein" evidence="1">
    <location>
        <begin position="19"/>
        <end position="146"/>
    </location>
</feature>
<gene>
    <name evidence="2" type="ORF">AAAT34_02850</name>
</gene>
<comment type="caution">
    <text evidence="2">The sequence shown here is derived from an EMBL/GenBank/DDBJ whole genome shotgun (WGS) entry which is preliminary data.</text>
</comment>